<reference evidence="1 2" key="1">
    <citation type="submission" date="2013-09" db="EMBL/GenBank/DDBJ databases">
        <title>Corchorus capsularis genome sequencing.</title>
        <authorList>
            <person name="Alam M."/>
            <person name="Haque M.S."/>
            <person name="Islam M.S."/>
            <person name="Emdad E.M."/>
            <person name="Islam M.M."/>
            <person name="Ahmed B."/>
            <person name="Halim A."/>
            <person name="Hossen Q.M.M."/>
            <person name="Hossain M.Z."/>
            <person name="Ahmed R."/>
            <person name="Khan M.M."/>
            <person name="Islam R."/>
            <person name="Rashid M.M."/>
            <person name="Khan S.A."/>
            <person name="Rahman M.S."/>
            <person name="Alam M."/>
        </authorList>
    </citation>
    <scope>NUCLEOTIDE SEQUENCE [LARGE SCALE GENOMIC DNA]</scope>
    <source>
        <strain evidence="2">cv. CVL-1</strain>
        <tissue evidence="1">Whole seedling</tissue>
    </source>
</reference>
<gene>
    <name evidence="1" type="ORF">CCACVL1_21973</name>
</gene>
<dbReference type="Proteomes" id="UP000188268">
    <property type="component" value="Unassembled WGS sequence"/>
</dbReference>
<evidence type="ECO:0000313" key="1">
    <source>
        <dbReference type="EMBL" id="OMO64180.1"/>
    </source>
</evidence>
<protein>
    <submittedName>
        <fullName evidence="1">Uncharacterized protein</fullName>
    </submittedName>
</protein>
<keyword evidence="2" id="KW-1185">Reference proteome</keyword>
<dbReference type="AlphaFoldDB" id="A0A1R3H1Q6"/>
<comment type="caution">
    <text evidence="1">The sequence shown here is derived from an EMBL/GenBank/DDBJ whole genome shotgun (WGS) entry which is preliminary data.</text>
</comment>
<accession>A0A1R3H1Q6</accession>
<dbReference type="EMBL" id="AWWV01012834">
    <property type="protein sequence ID" value="OMO64180.1"/>
    <property type="molecule type" value="Genomic_DNA"/>
</dbReference>
<proteinExistence type="predicted"/>
<evidence type="ECO:0000313" key="2">
    <source>
        <dbReference type="Proteomes" id="UP000188268"/>
    </source>
</evidence>
<organism evidence="1 2">
    <name type="scientific">Corchorus capsularis</name>
    <name type="common">Jute</name>
    <dbReference type="NCBI Taxonomy" id="210143"/>
    <lineage>
        <taxon>Eukaryota</taxon>
        <taxon>Viridiplantae</taxon>
        <taxon>Streptophyta</taxon>
        <taxon>Embryophyta</taxon>
        <taxon>Tracheophyta</taxon>
        <taxon>Spermatophyta</taxon>
        <taxon>Magnoliopsida</taxon>
        <taxon>eudicotyledons</taxon>
        <taxon>Gunneridae</taxon>
        <taxon>Pentapetalae</taxon>
        <taxon>rosids</taxon>
        <taxon>malvids</taxon>
        <taxon>Malvales</taxon>
        <taxon>Malvaceae</taxon>
        <taxon>Grewioideae</taxon>
        <taxon>Apeibeae</taxon>
        <taxon>Corchorus</taxon>
    </lineage>
</organism>
<dbReference type="Gramene" id="OMO64180">
    <property type="protein sequence ID" value="OMO64180"/>
    <property type="gene ID" value="CCACVL1_21973"/>
</dbReference>
<name>A0A1R3H1Q6_COCAP</name>
<feature type="non-terminal residue" evidence="1">
    <location>
        <position position="36"/>
    </location>
</feature>
<sequence>MSVDGLTVLYIRFGYCRITGLCKFGPAHSLGQPENE</sequence>